<dbReference type="RefSeq" id="WP_084198638.1">
    <property type="nucleotide sequence ID" value="NZ_BMYL01000011.1"/>
</dbReference>
<gene>
    <name evidence="12" type="ORF">C0029_18670</name>
</gene>
<dbReference type="InterPro" id="IPR027417">
    <property type="entry name" value="P-loop_NTPase"/>
</dbReference>
<dbReference type="EMBL" id="PKUR01000008">
    <property type="protein sequence ID" value="PLW84542.1"/>
    <property type="molecule type" value="Genomic_DNA"/>
</dbReference>
<evidence type="ECO:0000256" key="5">
    <source>
        <dbReference type="ARBA" id="ARBA00022741"/>
    </source>
</evidence>
<keyword evidence="8" id="KW-0408">Iron</keyword>
<dbReference type="PROSITE" id="PS50893">
    <property type="entry name" value="ABC_TRANSPORTER_2"/>
    <property type="match status" value="1"/>
</dbReference>
<evidence type="ECO:0000256" key="3">
    <source>
        <dbReference type="ARBA" id="ARBA00022496"/>
    </source>
</evidence>
<evidence type="ECO:0000259" key="11">
    <source>
        <dbReference type="PROSITE" id="PS50893"/>
    </source>
</evidence>
<keyword evidence="9" id="KW-0406">Ion transport</keyword>
<dbReference type="InterPro" id="IPR003439">
    <property type="entry name" value="ABC_transporter-like_ATP-bd"/>
</dbReference>
<dbReference type="Proteomes" id="UP000235162">
    <property type="component" value="Unassembled WGS sequence"/>
</dbReference>
<dbReference type="CDD" id="cd03259">
    <property type="entry name" value="ABC_Carb_Solutes_like"/>
    <property type="match status" value="1"/>
</dbReference>
<dbReference type="SMART" id="SM00382">
    <property type="entry name" value="AAA"/>
    <property type="match status" value="1"/>
</dbReference>
<dbReference type="PROSITE" id="PS00211">
    <property type="entry name" value="ABC_TRANSPORTER_1"/>
    <property type="match status" value="1"/>
</dbReference>
<keyword evidence="2" id="KW-1003">Cell membrane</keyword>
<evidence type="ECO:0000256" key="9">
    <source>
        <dbReference type="ARBA" id="ARBA00023065"/>
    </source>
</evidence>
<keyword evidence="4" id="KW-0997">Cell inner membrane</keyword>
<dbReference type="SUPFAM" id="SSF52540">
    <property type="entry name" value="P-loop containing nucleoside triphosphate hydrolases"/>
    <property type="match status" value="1"/>
</dbReference>
<keyword evidence="5" id="KW-0547">Nucleotide-binding</keyword>
<evidence type="ECO:0000256" key="7">
    <source>
        <dbReference type="ARBA" id="ARBA00022967"/>
    </source>
</evidence>
<dbReference type="InterPro" id="IPR017871">
    <property type="entry name" value="ABC_transporter-like_CS"/>
</dbReference>
<keyword evidence="1" id="KW-0813">Transport</keyword>
<dbReference type="GO" id="GO:0005524">
    <property type="term" value="F:ATP binding"/>
    <property type="evidence" value="ECO:0007669"/>
    <property type="project" value="UniProtKB-KW"/>
</dbReference>
<evidence type="ECO:0000256" key="6">
    <source>
        <dbReference type="ARBA" id="ARBA00022840"/>
    </source>
</evidence>
<dbReference type="GO" id="GO:0015408">
    <property type="term" value="F:ABC-type ferric iron transporter activity"/>
    <property type="evidence" value="ECO:0007669"/>
    <property type="project" value="InterPro"/>
</dbReference>
<protein>
    <submittedName>
        <fullName evidence="12">ABC transporter ATP-binding protein</fullName>
    </submittedName>
</protein>
<dbReference type="FunFam" id="3.40.50.300:FF:000425">
    <property type="entry name" value="Probable ABC transporter, ATP-binding subunit"/>
    <property type="match status" value="1"/>
</dbReference>
<dbReference type="InterPro" id="IPR050093">
    <property type="entry name" value="ABC_SmlMolc_Importer"/>
</dbReference>
<accession>A0AAP8SLF4</accession>
<comment type="caution">
    <text evidence="12">The sequence shown here is derived from an EMBL/GenBank/DDBJ whole genome shotgun (WGS) entry which is preliminary data.</text>
</comment>
<keyword evidence="3" id="KW-0410">Iron transport</keyword>
<organism evidence="12 13">
    <name type="scientific">Halioglobus japonicus</name>
    <dbReference type="NCBI Taxonomy" id="930805"/>
    <lineage>
        <taxon>Bacteria</taxon>
        <taxon>Pseudomonadati</taxon>
        <taxon>Pseudomonadota</taxon>
        <taxon>Gammaproteobacteria</taxon>
        <taxon>Cellvibrionales</taxon>
        <taxon>Halieaceae</taxon>
        <taxon>Halioglobus</taxon>
    </lineage>
</organism>
<dbReference type="PANTHER" id="PTHR42781">
    <property type="entry name" value="SPERMIDINE/PUTRESCINE IMPORT ATP-BINDING PROTEIN POTA"/>
    <property type="match status" value="1"/>
</dbReference>
<keyword evidence="7" id="KW-1278">Translocase</keyword>
<evidence type="ECO:0000256" key="4">
    <source>
        <dbReference type="ARBA" id="ARBA00022519"/>
    </source>
</evidence>
<evidence type="ECO:0000256" key="1">
    <source>
        <dbReference type="ARBA" id="ARBA00022448"/>
    </source>
</evidence>
<dbReference type="Pfam" id="PF00005">
    <property type="entry name" value="ABC_tran"/>
    <property type="match status" value="1"/>
</dbReference>
<evidence type="ECO:0000256" key="10">
    <source>
        <dbReference type="ARBA" id="ARBA00023136"/>
    </source>
</evidence>
<keyword evidence="6 12" id="KW-0067">ATP-binding</keyword>
<evidence type="ECO:0000256" key="2">
    <source>
        <dbReference type="ARBA" id="ARBA00022475"/>
    </source>
</evidence>
<dbReference type="KEGG" id="hja:BST95_06780"/>
<feature type="domain" description="ABC transporter" evidence="11">
    <location>
        <begin position="6"/>
        <end position="238"/>
    </location>
</feature>
<dbReference type="InterPro" id="IPR003593">
    <property type="entry name" value="AAA+_ATPase"/>
</dbReference>
<dbReference type="GO" id="GO:0015697">
    <property type="term" value="P:quaternary ammonium group transport"/>
    <property type="evidence" value="ECO:0007669"/>
    <property type="project" value="UniProtKB-ARBA"/>
</dbReference>
<keyword evidence="13" id="KW-1185">Reference proteome</keyword>
<evidence type="ECO:0000313" key="12">
    <source>
        <dbReference type="EMBL" id="PLW84542.1"/>
    </source>
</evidence>
<proteinExistence type="predicted"/>
<evidence type="ECO:0000256" key="8">
    <source>
        <dbReference type="ARBA" id="ARBA00023004"/>
    </source>
</evidence>
<reference evidence="12 13" key="1">
    <citation type="submission" date="2018-01" db="EMBL/GenBank/DDBJ databases">
        <title>The draft genome sequence of Halioglobus japonicus S1-36.</title>
        <authorList>
            <person name="Du Z.-J."/>
            <person name="Shi M.-J."/>
        </authorList>
    </citation>
    <scope>NUCLEOTIDE SEQUENCE [LARGE SCALE GENOMIC DNA]</scope>
    <source>
        <strain evidence="12 13">S1-36</strain>
    </source>
</reference>
<dbReference type="Gene3D" id="3.40.50.300">
    <property type="entry name" value="P-loop containing nucleotide triphosphate hydrolases"/>
    <property type="match status" value="1"/>
</dbReference>
<dbReference type="GO" id="GO:0016887">
    <property type="term" value="F:ATP hydrolysis activity"/>
    <property type="evidence" value="ECO:0007669"/>
    <property type="project" value="InterPro"/>
</dbReference>
<keyword evidence="10" id="KW-0472">Membrane</keyword>
<dbReference type="PANTHER" id="PTHR42781:SF5">
    <property type="entry name" value="PUTRESCINE TRANSPORT ATP-BINDING PROTEIN POTG"/>
    <property type="match status" value="1"/>
</dbReference>
<name>A0AAP8SLF4_9GAMM</name>
<sequence length="300" mass="32531">MATEQLQIDAVDVHYGQFQAVKGASLTLARGELGCLLGASGCGKTSLLRAIAGFEPVSAGSVVLHQRQISSAQATTLPEHRQVGMVFQDFALFPHLSVRRNVGFGLTGLDRKAQAARVQELLELVEMGDFARAYPHELSGGQQQRVALARALAPAPELLLLDEPFSSLDTELREQLAGQVRRLLKQTGTTALMVTHDRREAFAMADRIAVMEQGHIVQYDTPLNLFRAPATPFVANAITRGALLPLEIVNRTDGRDHILYELALSADQRVPCRTGPDIDLAVGELLSVHIDLDNAVAFSP</sequence>
<dbReference type="InterPro" id="IPR015853">
    <property type="entry name" value="ABC_transpr_FbpC"/>
</dbReference>
<evidence type="ECO:0000313" key="13">
    <source>
        <dbReference type="Proteomes" id="UP000235162"/>
    </source>
</evidence>
<dbReference type="GO" id="GO:0016020">
    <property type="term" value="C:membrane"/>
    <property type="evidence" value="ECO:0007669"/>
    <property type="project" value="InterPro"/>
</dbReference>
<dbReference type="AlphaFoldDB" id="A0AAP8SLF4"/>